<accession>A0A972VUM6</accession>
<sequence length="906" mass="103084">MKISRSPKWQHADAKVRLKALADPLLEQSSIAILASEDPDAAVRIAAIQRLEDEDQLLRLTLTAAADTITAAATQRLIDLYSASNQLPKTALPANLLVAIASTATTPELRIESVGRIQSEDDLLILLEQENHSKVWQQCASQLEQTPSLELIYKRFQSRDKRVLHIVKDKLQQRQDQAQAEAQRMQDCEGTATALVKLALNNTSVEDHRRFNLLQSQWQHLTSQGLPATFNPLLKAEADAAISQNLANQQAREQDQALQAALARATVETLEQLHASLQGSPDALESLADNLQAAAANWPAGVIDESAERYQQLRTALDPLGTTFAHYQALLKLENSAPLTQLVSAADKVQWPLAFASPASLADKLQDIATRQTNEQAQQAQLVESLASIDKQLAELGELIVAGQLKPATRLHASIGKKLDNFSSEHKTSIELNNRLEQQQQYALKLIELKDWQGFATNPKRTELCEEMEKLRDDDGIAPEEKAKTIKELQEQWKTLGSSDSREGQKLWSRFKRASDKAYEPCDKFFKAQRATREQNLKNKQAICESLEMFDKDNQWDSADWKGVNDIVLKAQSQWRDYNDIPRHKYKKLQQRFTDIIAVLRDRLSAEQERNHELKRALILNIETLLANDSPAAEMVEVTKRSQREWQKIGISERRVDQKLWKHFRTQCDAVFERRDAAMTETKQAVNATRLEALQVYEQLNRLVKDDAVERGQIQQFQQQFRQIDLDRSETKLRKDFDSLCKRATQVIKARANTQVKAALAELRRLAHLCRELEVSETERDTLLASWESEIELPNDWRQRIEQRRDQSEMPDAKRLASNLDMAESLCVRIEILAGIDSPPQAQQRRMQFQVARLNRELSQGLKETRTPDEQLREIQIDWYCLGALPASSTDLDTRFNHAEVKLGFA</sequence>
<organism evidence="1 2">
    <name type="scientific">SAR86 cluster bacterium</name>
    <dbReference type="NCBI Taxonomy" id="2030880"/>
    <lineage>
        <taxon>Bacteria</taxon>
        <taxon>Pseudomonadati</taxon>
        <taxon>Pseudomonadota</taxon>
        <taxon>Gammaproteobacteria</taxon>
        <taxon>SAR86 cluster</taxon>
    </lineage>
</organism>
<proteinExistence type="predicted"/>
<comment type="caution">
    <text evidence="1">The sequence shown here is derived from an EMBL/GenBank/DDBJ whole genome shotgun (WGS) entry which is preliminary data.</text>
</comment>
<dbReference type="EMBL" id="JABMOJ010000036">
    <property type="protein sequence ID" value="NQV63891.1"/>
    <property type="molecule type" value="Genomic_DNA"/>
</dbReference>
<evidence type="ECO:0000313" key="2">
    <source>
        <dbReference type="Proteomes" id="UP000754644"/>
    </source>
</evidence>
<dbReference type="AlphaFoldDB" id="A0A972VUM6"/>
<dbReference type="Pfam" id="PF03993">
    <property type="entry name" value="DUF349"/>
    <property type="match status" value="2"/>
</dbReference>
<reference evidence="1" key="1">
    <citation type="submission" date="2020-05" db="EMBL/GenBank/DDBJ databases">
        <title>Sulfur intermediates as new biogeochemical hubs in an aquatic model microbial ecosystem.</title>
        <authorList>
            <person name="Vigneron A."/>
        </authorList>
    </citation>
    <scope>NUCLEOTIDE SEQUENCE</scope>
    <source>
        <strain evidence="1">Bin.250</strain>
    </source>
</reference>
<dbReference type="InterPro" id="IPR007139">
    <property type="entry name" value="DUF349"/>
</dbReference>
<protein>
    <submittedName>
        <fullName evidence="1">DUF349 domain-containing protein</fullName>
    </submittedName>
</protein>
<gene>
    <name evidence="1" type="ORF">HQ497_00880</name>
</gene>
<dbReference type="Proteomes" id="UP000754644">
    <property type="component" value="Unassembled WGS sequence"/>
</dbReference>
<evidence type="ECO:0000313" key="1">
    <source>
        <dbReference type="EMBL" id="NQV63891.1"/>
    </source>
</evidence>
<name>A0A972VUM6_9GAMM</name>